<dbReference type="EMBL" id="BARV01031466">
    <property type="protein sequence ID" value="GAI37958.1"/>
    <property type="molecule type" value="Genomic_DNA"/>
</dbReference>
<accession>X1N329</accession>
<organism evidence="1">
    <name type="scientific">marine sediment metagenome</name>
    <dbReference type="NCBI Taxonomy" id="412755"/>
    <lineage>
        <taxon>unclassified sequences</taxon>
        <taxon>metagenomes</taxon>
        <taxon>ecological metagenomes</taxon>
    </lineage>
</organism>
<dbReference type="AlphaFoldDB" id="X1N329"/>
<gene>
    <name evidence="1" type="ORF">S06H3_49782</name>
</gene>
<protein>
    <submittedName>
        <fullName evidence="1">Uncharacterized protein</fullName>
    </submittedName>
</protein>
<sequence length="55" mass="6193">VGAWGPLPATKRAELIPELAKQGITEDVVCLYWVEWDDIPGVPVAITDYRLERLE</sequence>
<evidence type="ECO:0000313" key="1">
    <source>
        <dbReference type="EMBL" id="GAI37958.1"/>
    </source>
</evidence>
<comment type="caution">
    <text evidence="1">The sequence shown here is derived from an EMBL/GenBank/DDBJ whole genome shotgun (WGS) entry which is preliminary data.</text>
</comment>
<proteinExistence type="predicted"/>
<reference evidence="1" key="1">
    <citation type="journal article" date="2014" name="Front. Microbiol.">
        <title>High frequency of phylogenetically diverse reductive dehalogenase-homologous genes in deep subseafloor sedimentary metagenomes.</title>
        <authorList>
            <person name="Kawai M."/>
            <person name="Futagami T."/>
            <person name="Toyoda A."/>
            <person name="Takaki Y."/>
            <person name="Nishi S."/>
            <person name="Hori S."/>
            <person name="Arai W."/>
            <person name="Tsubouchi T."/>
            <person name="Morono Y."/>
            <person name="Uchiyama I."/>
            <person name="Ito T."/>
            <person name="Fujiyama A."/>
            <person name="Inagaki F."/>
            <person name="Takami H."/>
        </authorList>
    </citation>
    <scope>NUCLEOTIDE SEQUENCE</scope>
    <source>
        <strain evidence="1">Expedition CK06-06</strain>
    </source>
</reference>
<feature type="non-terminal residue" evidence="1">
    <location>
        <position position="1"/>
    </location>
</feature>
<name>X1N329_9ZZZZ</name>